<sequence>MAGATLDVEVDSSQVGEMLAKLAERMDDLRTPLEDIREYLHQSTDERFSQQVAPDGSPWAPLAPSTLAKKKSPRTLRESGDLQDTLRGQVEGDELLFGTDRPYGAVHQFGQKAGASGRNRRGSPIPWGDIPARPYLGLSAEDETEILAIVESWLLPV</sequence>
<accession>A0A1G8NU28</accession>
<evidence type="ECO:0000313" key="3">
    <source>
        <dbReference type="Proteomes" id="UP000198606"/>
    </source>
</evidence>
<evidence type="ECO:0000313" key="2">
    <source>
        <dbReference type="EMBL" id="SDI83693.1"/>
    </source>
</evidence>
<feature type="region of interest" description="Disordered" evidence="1">
    <location>
        <begin position="44"/>
        <end position="82"/>
    </location>
</feature>
<protein>
    <submittedName>
        <fullName evidence="2">Phage virion morphogenesis (Putative tail completion) protein</fullName>
    </submittedName>
</protein>
<dbReference type="STRING" id="29435.SAMN05216588_12614"/>
<dbReference type="Proteomes" id="UP000198606">
    <property type="component" value="Unassembled WGS sequence"/>
</dbReference>
<dbReference type="RefSeq" id="WP_084308516.1">
    <property type="nucleotide sequence ID" value="NZ_FNDG01000026.1"/>
</dbReference>
<gene>
    <name evidence="2" type="ORF">SAMN05216588_12614</name>
</gene>
<dbReference type="InterPro" id="IPR006522">
    <property type="entry name" value="Phage_virion_morphogenesis"/>
</dbReference>
<dbReference type="AlphaFoldDB" id="A0A1G8NU28"/>
<evidence type="ECO:0000256" key="1">
    <source>
        <dbReference type="SAM" id="MobiDB-lite"/>
    </source>
</evidence>
<dbReference type="EMBL" id="FNDG01000026">
    <property type="protein sequence ID" value="SDI83693.1"/>
    <property type="molecule type" value="Genomic_DNA"/>
</dbReference>
<reference evidence="2 3" key="1">
    <citation type="submission" date="2016-10" db="EMBL/GenBank/DDBJ databases">
        <authorList>
            <person name="de Groot N.N."/>
        </authorList>
    </citation>
    <scope>NUCLEOTIDE SEQUENCE [LARGE SCALE GENOMIC DNA]</scope>
    <source>
        <strain evidence="2 3">LMG 18387</strain>
    </source>
</reference>
<dbReference type="Pfam" id="PF05069">
    <property type="entry name" value="Phage_tail_S"/>
    <property type="match status" value="1"/>
</dbReference>
<organism evidence="2 3">
    <name type="scientific">Phytopseudomonas flavescens</name>
    <dbReference type="NCBI Taxonomy" id="29435"/>
    <lineage>
        <taxon>Bacteria</taxon>
        <taxon>Pseudomonadati</taxon>
        <taxon>Pseudomonadota</taxon>
        <taxon>Gammaproteobacteria</taxon>
        <taxon>Pseudomonadales</taxon>
        <taxon>Pseudomonadaceae</taxon>
        <taxon>Phytopseudomonas</taxon>
    </lineage>
</organism>
<dbReference type="NCBIfam" id="TIGR01635">
    <property type="entry name" value="tail_comp_S"/>
    <property type="match status" value="1"/>
</dbReference>
<name>A0A1G8NU28_9GAMM</name>
<proteinExistence type="predicted"/>